<keyword evidence="3" id="KW-0328">Glycosyltransferase</keyword>
<dbReference type="GO" id="GO:0080044">
    <property type="term" value="F:quercetin 7-O-glucosyltransferase activity"/>
    <property type="evidence" value="ECO:0007669"/>
    <property type="project" value="TreeGrafter"/>
</dbReference>
<organism evidence="6 7">
    <name type="scientific">Crotalaria pallida</name>
    <name type="common">Smooth rattlebox</name>
    <name type="synonym">Crotalaria striata</name>
    <dbReference type="NCBI Taxonomy" id="3830"/>
    <lineage>
        <taxon>Eukaryota</taxon>
        <taxon>Viridiplantae</taxon>
        <taxon>Streptophyta</taxon>
        <taxon>Embryophyta</taxon>
        <taxon>Tracheophyta</taxon>
        <taxon>Spermatophyta</taxon>
        <taxon>Magnoliopsida</taxon>
        <taxon>eudicotyledons</taxon>
        <taxon>Gunneridae</taxon>
        <taxon>Pentapetalae</taxon>
        <taxon>rosids</taxon>
        <taxon>fabids</taxon>
        <taxon>Fabales</taxon>
        <taxon>Fabaceae</taxon>
        <taxon>Papilionoideae</taxon>
        <taxon>50 kb inversion clade</taxon>
        <taxon>genistoids sensu lato</taxon>
        <taxon>core genistoids</taxon>
        <taxon>Crotalarieae</taxon>
        <taxon>Crotalaria</taxon>
    </lineage>
</organism>
<accession>A0AAN9ICF5</accession>
<dbReference type="PANTHER" id="PTHR11926">
    <property type="entry name" value="GLUCOSYL/GLUCURONOSYL TRANSFERASES"/>
    <property type="match status" value="1"/>
</dbReference>
<dbReference type="InterPro" id="IPR035595">
    <property type="entry name" value="UDP_glycos_trans_CS"/>
</dbReference>
<evidence type="ECO:0000256" key="4">
    <source>
        <dbReference type="RuleBase" id="RU362057"/>
    </source>
</evidence>
<keyword evidence="7" id="KW-1185">Reference proteome</keyword>
<feature type="domain" description="Glycosyltransferase N-terminal" evidence="5">
    <location>
        <begin position="7"/>
        <end position="51"/>
    </location>
</feature>
<dbReference type="GO" id="GO:0080043">
    <property type="term" value="F:quercetin 3-O-glucosyltransferase activity"/>
    <property type="evidence" value="ECO:0007669"/>
    <property type="project" value="TreeGrafter"/>
</dbReference>
<comment type="caution">
    <text evidence="6">The sequence shown here is derived from an EMBL/GenBank/DDBJ whole genome shotgun (WGS) entry which is preliminary data.</text>
</comment>
<name>A0AAN9ICF5_CROPI</name>
<comment type="similarity">
    <text evidence="1 3">Belongs to the UDP-glycosyltransferase family.</text>
</comment>
<reference evidence="6 7" key="1">
    <citation type="submission" date="2024-01" db="EMBL/GenBank/DDBJ databases">
        <title>The genomes of 5 underutilized Papilionoideae crops provide insights into root nodulation and disease resistanc.</title>
        <authorList>
            <person name="Yuan L."/>
        </authorList>
    </citation>
    <scope>NUCLEOTIDE SEQUENCE [LARGE SCALE GENOMIC DNA]</scope>
    <source>
        <strain evidence="6">ZHUSHIDOU_FW_LH</strain>
        <tissue evidence="6">Leaf</tissue>
    </source>
</reference>
<dbReference type="Gene3D" id="3.40.50.2000">
    <property type="entry name" value="Glycogen Phosphorylase B"/>
    <property type="match status" value="2"/>
</dbReference>
<dbReference type="SUPFAM" id="SSF53756">
    <property type="entry name" value="UDP-Glycosyltransferase/glycogen phosphorylase"/>
    <property type="match status" value="1"/>
</dbReference>
<dbReference type="Pfam" id="PF26168">
    <property type="entry name" value="Glyco_transf_N"/>
    <property type="match status" value="1"/>
</dbReference>
<dbReference type="Proteomes" id="UP001372338">
    <property type="component" value="Unassembled WGS sequence"/>
</dbReference>
<evidence type="ECO:0000256" key="2">
    <source>
        <dbReference type="ARBA" id="ARBA00022679"/>
    </source>
</evidence>
<dbReference type="PANTHER" id="PTHR11926:SF1541">
    <property type="entry name" value="GLYCOSYLTRANSFERASE"/>
    <property type="match status" value="1"/>
</dbReference>
<evidence type="ECO:0000313" key="7">
    <source>
        <dbReference type="Proteomes" id="UP001372338"/>
    </source>
</evidence>
<dbReference type="InterPro" id="IPR002213">
    <property type="entry name" value="UDP_glucos_trans"/>
</dbReference>
<keyword evidence="2 3" id="KW-0808">Transferase</keyword>
<protein>
    <recommendedName>
        <fullName evidence="4">Glycosyltransferase</fullName>
        <ecNumber evidence="4">2.4.1.-</ecNumber>
    </recommendedName>
</protein>
<dbReference type="CDD" id="cd03784">
    <property type="entry name" value="GT1_Gtf-like"/>
    <property type="match status" value="1"/>
</dbReference>
<dbReference type="AlphaFoldDB" id="A0AAN9ICF5"/>
<evidence type="ECO:0000259" key="5">
    <source>
        <dbReference type="Pfam" id="PF26168"/>
    </source>
</evidence>
<dbReference type="FunFam" id="3.40.50.2000:FF:000019">
    <property type="entry name" value="Glycosyltransferase"/>
    <property type="match status" value="1"/>
</dbReference>
<dbReference type="Pfam" id="PF00201">
    <property type="entry name" value="UDPGT"/>
    <property type="match status" value="1"/>
</dbReference>
<dbReference type="EC" id="2.4.1.-" evidence="4"/>
<gene>
    <name evidence="6" type="ORF">RIF29_14085</name>
</gene>
<dbReference type="InterPro" id="IPR058980">
    <property type="entry name" value="Glyco_transf_N"/>
</dbReference>
<proteinExistence type="inferred from homology"/>
<dbReference type="PROSITE" id="PS00375">
    <property type="entry name" value="UDPGT"/>
    <property type="match status" value="1"/>
</dbReference>
<evidence type="ECO:0000256" key="1">
    <source>
        <dbReference type="ARBA" id="ARBA00009995"/>
    </source>
</evidence>
<evidence type="ECO:0000256" key="3">
    <source>
        <dbReference type="RuleBase" id="RU003718"/>
    </source>
</evidence>
<evidence type="ECO:0000313" key="6">
    <source>
        <dbReference type="EMBL" id="KAK7273039.1"/>
    </source>
</evidence>
<dbReference type="EMBL" id="JAYWIO010000003">
    <property type="protein sequence ID" value="KAK7273039.1"/>
    <property type="molecule type" value="Genomic_DNA"/>
</dbReference>
<sequence length="482" mass="53662">MESNAPIHVLLVSYPAQGHINPLLRLAKSIAAKGLFVTFVTTEDVGKDIRAANSIAHESVTPVGEGFLKFEFFEEGLVPDDPIKENPTDHIAHTEHVGRKFISQMIEKHESTNHPISCIINNPFYPWVSDAAAEHDIPSAVLWTQSVAIFIVYHHYFHKLVPFPSDTEPCIDVQLPSLLLKYNEIPDFLLPTTSFPLLRTIILEQFKYLSKPFCVLVDSFEELEHDSINYISKFVPIISSVGPLFKNNPKAPSTTDIRGDFFKPDNCIEWLNSRPSSSVVYISFGSLVHLPQKQVDEIAYGLVNSKVSFLWVLKLPPKDWVGLQPHVLPDGFLEETSDKGKVVQWSPQEQVLAHPSVSCFLTHCGWNSTMEALASGVPVLTFPTWGDQVTNAKFLVDVFEVGVRLGYTQAENKLVTRDEVEKCLLEATVGAKAEELKKNAFKWKEAAGAAVAVSGSSHQNLDAFVEDIKKRAHKVPSISSLP</sequence>